<protein>
    <submittedName>
        <fullName evidence="2">Uncharacterized protein</fullName>
    </submittedName>
</protein>
<organism evidence="2 3">
    <name type="scientific">Parelaphostrongylus tenuis</name>
    <name type="common">Meningeal worm</name>
    <dbReference type="NCBI Taxonomy" id="148309"/>
    <lineage>
        <taxon>Eukaryota</taxon>
        <taxon>Metazoa</taxon>
        <taxon>Ecdysozoa</taxon>
        <taxon>Nematoda</taxon>
        <taxon>Chromadorea</taxon>
        <taxon>Rhabditida</taxon>
        <taxon>Rhabditina</taxon>
        <taxon>Rhabditomorpha</taxon>
        <taxon>Strongyloidea</taxon>
        <taxon>Metastrongylidae</taxon>
        <taxon>Parelaphostrongylus</taxon>
    </lineage>
</organism>
<feature type="compositionally biased region" description="Polar residues" evidence="1">
    <location>
        <begin position="69"/>
        <end position="96"/>
    </location>
</feature>
<dbReference type="EMBL" id="JAHQIW010002820">
    <property type="protein sequence ID" value="KAJ1356445.1"/>
    <property type="molecule type" value="Genomic_DNA"/>
</dbReference>
<evidence type="ECO:0000313" key="3">
    <source>
        <dbReference type="Proteomes" id="UP001196413"/>
    </source>
</evidence>
<keyword evidence="3" id="KW-1185">Reference proteome</keyword>
<gene>
    <name evidence="2" type="ORF">KIN20_014167</name>
</gene>
<name>A0AAD5MD73_PARTN</name>
<reference evidence="2" key="1">
    <citation type="submission" date="2021-06" db="EMBL/GenBank/DDBJ databases">
        <title>Parelaphostrongylus tenuis whole genome reference sequence.</title>
        <authorList>
            <person name="Garwood T.J."/>
            <person name="Larsen P.A."/>
            <person name="Fountain-Jones N.M."/>
            <person name="Garbe J.R."/>
            <person name="Macchietto M.G."/>
            <person name="Kania S.A."/>
            <person name="Gerhold R.W."/>
            <person name="Richards J.E."/>
            <person name="Wolf T.M."/>
        </authorList>
    </citation>
    <scope>NUCLEOTIDE SEQUENCE</scope>
    <source>
        <strain evidence="2">MNPRO001-30</strain>
        <tissue evidence="2">Meninges</tissue>
    </source>
</reference>
<evidence type="ECO:0000313" key="2">
    <source>
        <dbReference type="EMBL" id="KAJ1356445.1"/>
    </source>
</evidence>
<evidence type="ECO:0000256" key="1">
    <source>
        <dbReference type="SAM" id="MobiDB-lite"/>
    </source>
</evidence>
<feature type="region of interest" description="Disordered" evidence="1">
    <location>
        <begin position="1"/>
        <end position="96"/>
    </location>
</feature>
<sequence>MPPFAEKESSLLAKLKKSKPQVEELENVEKEKQNRPGAMAVKDDGTASLVDFSQPKDNGSGSLVDIFGHQSSGQPSAQVPSNTQAKTRISLTNTTI</sequence>
<dbReference type="Proteomes" id="UP001196413">
    <property type="component" value="Unassembled WGS sequence"/>
</dbReference>
<proteinExistence type="predicted"/>
<dbReference type="AlphaFoldDB" id="A0AAD5MD73"/>
<comment type="caution">
    <text evidence="2">The sequence shown here is derived from an EMBL/GenBank/DDBJ whole genome shotgun (WGS) entry which is preliminary data.</text>
</comment>
<accession>A0AAD5MD73</accession>